<dbReference type="GO" id="GO:0016020">
    <property type="term" value="C:membrane"/>
    <property type="evidence" value="ECO:0007669"/>
    <property type="project" value="UniProtKB-SubCell"/>
</dbReference>
<dbReference type="AlphaFoldDB" id="A0A845HSK3"/>
<dbReference type="InterPro" id="IPR036457">
    <property type="entry name" value="PPM-type-like_dom_sf"/>
</dbReference>
<dbReference type="CDD" id="cd06225">
    <property type="entry name" value="HAMP"/>
    <property type="match status" value="1"/>
</dbReference>
<dbReference type="Pfam" id="PF07228">
    <property type="entry name" value="SpoIIE"/>
    <property type="match status" value="1"/>
</dbReference>
<proteinExistence type="predicted"/>
<dbReference type="GO" id="GO:0007165">
    <property type="term" value="P:signal transduction"/>
    <property type="evidence" value="ECO:0007669"/>
    <property type="project" value="InterPro"/>
</dbReference>
<dbReference type="RefSeq" id="WP_161033732.1">
    <property type="nucleotide sequence ID" value="NZ_WWCL01000001.1"/>
</dbReference>
<dbReference type="PROSITE" id="PS51746">
    <property type="entry name" value="PPM_2"/>
    <property type="match status" value="1"/>
</dbReference>
<evidence type="ECO:0000313" key="10">
    <source>
        <dbReference type="Proteomes" id="UP000444316"/>
    </source>
</evidence>
<dbReference type="EMBL" id="WWCL01000001">
    <property type="protein sequence ID" value="MYN43963.1"/>
    <property type="molecule type" value="Genomic_DNA"/>
</dbReference>
<name>A0A845HSK3_9BURK</name>
<dbReference type="CDD" id="cd16936">
    <property type="entry name" value="HATPase_RsbW-like"/>
    <property type="match status" value="1"/>
</dbReference>
<dbReference type="Proteomes" id="UP000444316">
    <property type="component" value="Unassembled WGS sequence"/>
</dbReference>
<evidence type="ECO:0000256" key="5">
    <source>
        <dbReference type="ARBA" id="ARBA00022801"/>
    </source>
</evidence>
<dbReference type="InterPro" id="IPR003660">
    <property type="entry name" value="HAMP_dom"/>
</dbReference>
<comment type="subcellular location">
    <subcellularLocation>
        <location evidence="1">Membrane</location>
    </subcellularLocation>
</comment>
<evidence type="ECO:0000259" key="7">
    <source>
        <dbReference type="PROSITE" id="PS50885"/>
    </source>
</evidence>
<evidence type="ECO:0000256" key="2">
    <source>
        <dbReference type="ARBA" id="ARBA00022553"/>
    </source>
</evidence>
<organism evidence="9 10">
    <name type="scientific">Duganella fentianensis</name>
    <dbReference type="NCBI Taxonomy" id="2692177"/>
    <lineage>
        <taxon>Bacteria</taxon>
        <taxon>Pseudomonadati</taxon>
        <taxon>Pseudomonadota</taxon>
        <taxon>Betaproteobacteria</taxon>
        <taxon>Burkholderiales</taxon>
        <taxon>Oxalobacteraceae</taxon>
        <taxon>Telluria group</taxon>
        <taxon>Duganella</taxon>
    </lineage>
</organism>
<evidence type="ECO:0000256" key="1">
    <source>
        <dbReference type="ARBA" id="ARBA00004370"/>
    </source>
</evidence>
<evidence type="ECO:0000256" key="6">
    <source>
        <dbReference type="SAM" id="Phobius"/>
    </source>
</evidence>
<gene>
    <name evidence="9" type="ORF">GTP23_02640</name>
</gene>
<reference evidence="9" key="1">
    <citation type="submission" date="2019-12" db="EMBL/GenBank/DDBJ databases">
        <title>Novel species isolated from a subtropical stream in China.</title>
        <authorList>
            <person name="Lu H."/>
        </authorList>
    </citation>
    <scope>NUCLEOTIDE SEQUENCE [LARGE SCALE GENOMIC DNA]</scope>
    <source>
        <strain evidence="9">FT93W</strain>
    </source>
</reference>
<evidence type="ECO:0000259" key="8">
    <source>
        <dbReference type="PROSITE" id="PS51746"/>
    </source>
</evidence>
<feature type="domain" description="PPM-type phosphatase" evidence="8">
    <location>
        <begin position="435"/>
        <end position="650"/>
    </location>
</feature>
<dbReference type="InterPro" id="IPR003594">
    <property type="entry name" value="HATPase_dom"/>
</dbReference>
<dbReference type="PANTHER" id="PTHR43156:SF2">
    <property type="entry name" value="STAGE II SPORULATION PROTEIN E"/>
    <property type="match status" value="1"/>
</dbReference>
<keyword evidence="2" id="KW-0597">Phosphoprotein</keyword>
<dbReference type="PROSITE" id="PS50885">
    <property type="entry name" value="HAMP"/>
    <property type="match status" value="1"/>
</dbReference>
<evidence type="ECO:0000256" key="3">
    <source>
        <dbReference type="ARBA" id="ARBA00022679"/>
    </source>
</evidence>
<keyword evidence="4" id="KW-0418">Kinase</keyword>
<dbReference type="GO" id="GO:0016301">
    <property type="term" value="F:kinase activity"/>
    <property type="evidence" value="ECO:0007669"/>
    <property type="project" value="UniProtKB-KW"/>
</dbReference>
<keyword evidence="6" id="KW-1133">Transmembrane helix</keyword>
<dbReference type="SUPFAM" id="SSF55874">
    <property type="entry name" value="ATPase domain of HSP90 chaperone/DNA topoisomerase II/histidine kinase"/>
    <property type="match status" value="1"/>
</dbReference>
<dbReference type="InterPro" id="IPR001932">
    <property type="entry name" value="PPM-type_phosphatase-like_dom"/>
</dbReference>
<keyword evidence="3" id="KW-0808">Transferase</keyword>
<dbReference type="InterPro" id="IPR052016">
    <property type="entry name" value="Bact_Sigma-Reg"/>
</dbReference>
<keyword evidence="6" id="KW-0812">Transmembrane</keyword>
<dbReference type="GO" id="GO:0016791">
    <property type="term" value="F:phosphatase activity"/>
    <property type="evidence" value="ECO:0007669"/>
    <property type="project" value="TreeGrafter"/>
</dbReference>
<keyword evidence="5" id="KW-0378">Hydrolase</keyword>
<feature type="transmembrane region" description="Helical" evidence="6">
    <location>
        <begin position="299"/>
        <end position="321"/>
    </location>
</feature>
<feature type="transmembrane region" description="Helical" evidence="6">
    <location>
        <begin position="22"/>
        <end position="41"/>
    </location>
</feature>
<keyword evidence="6" id="KW-0472">Membrane</keyword>
<protein>
    <submittedName>
        <fullName evidence="9">SpoIIE family protein phosphatase</fullName>
    </submittedName>
</protein>
<sequence>MLSHFLAPTVWLSNRLSFKRKYALIGAVVLLALALLCTPLLRKAGSDIELARSEREGLVAYRAQAQVLYALVNARSAAVLAPLDRPDWQALEASMLQLLHAEYRGAGMEAVARVRSSWQQAQGIAQSGDRRQRFVALTGSINAVLALMREDARTHRLNVDGELDATFDMLANRLPLVAETLARQQDALTFNSDDMASYALGAQVVLSESVANLKAGLSQLAALHQPATRLQTPLSQFLANIARQQDAADKTLDAPASINELRALATDNLQAARELLEATAGDADAFLALRIARLQQSQLIVALILVAVIAAIAYLFAGIYLSTLRSLRSLSEGTESFCAGRLDTRIHVDTRDELVLVANNFNTVASEFAGLLEVVREQNESRERELEEQVAARTWELAEKNEALRAAGERVQEELDLARAMQQAILPQHFPAEDDWAVHAAMYPARELGGDFYDCFPLADGRCGVLVADVSGKGVGAAFFMAVSRTVLLDLAMTGDAPARVLAAANELLCERNPMELFVTACYAIYDPQDGSLVYASAGHPPPLRRQSDGAVAALPCMMDVALGWMPGLEYTDQHAVLAAGEALLLYTDGVTEAFADTGEAYGEQRLMAWFAASAASSAAATVASLVRDVASFVNGAEASDDLTCLVLRRKPGVPLMDTTPIVLHNKRLLLEYDLPSRLEEIAQLADAVSTALTDRSDLAFAANLCLEELVTNTIQYGLHSAPDRVIHVRMSISDEWLEIILKDDAPPFDPFAEAPAPDLDGDLEARPIGGLGVHLVKTLMDDARAYFDGSGNLIVLLKTLRT</sequence>
<dbReference type="PANTHER" id="PTHR43156">
    <property type="entry name" value="STAGE II SPORULATION PROTEIN E-RELATED"/>
    <property type="match status" value="1"/>
</dbReference>
<evidence type="ECO:0000256" key="4">
    <source>
        <dbReference type="ARBA" id="ARBA00022777"/>
    </source>
</evidence>
<dbReference type="Gene3D" id="3.30.565.10">
    <property type="entry name" value="Histidine kinase-like ATPase, C-terminal domain"/>
    <property type="match status" value="1"/>
</dbReference>
<dbReference type="Gene3D" id="6.10.340.10">
    <property type="match status" value="1"/>
</dbReference>
<dbReference type="InterPro" id="IPR036890">
    <property type="entry name" value="HATPase_C_sf"/>
</dbReference>
<feature type="domain" description="HAMP" evidence="7">
    <location>
        <begin position="321"/>
        <end position="373"/>
    </location>
</feature>
<accession>A0A845HSK3</accession>
<evidence type="ECO:0000313" key="9">
    <source>
        <dbReference type="EMBL" id="MYN43963.1"/>
    </source>
</evidence>
<dbReference type="SMART" id="SM00331">
    <property type="entry name" value="PP2C_SIG"/>
    <property type="match status" value="1"/>
</dbReference>
<dbReference type="Gene3D" id="3.60.40.10">
    <property type="entry name" value="PPM-type phosphatase domain"/>
    <property type="match status" value="1"/>
</dbReference>
<comment type="caution">
    <text evidence="9">The sequence shown here is derived from an EMBL/GenBank/DDBJ whole genome shotgun (WGS) entry which is preliminary data.</text>
</comment>
<dbReference type="Pfam" id="PF00672">
    <property type="entry name" value="HAMP"/>
    <property type="match status" value="1"/>
</dbReference>
<dbReference type="SUPFAM" id="SSF81606">
    <property type="entry name" value="PP2C-like"/>
    <property type="match status" value="1"/>
</dbReference>
<keyword evidence="10" id="KW-1185">Reference proteome</keyword>
<dbReference type="Pfam" id="PF13581">
    <property type="entry name" value="HATPase_c_2"/>
    <property type="match status" value="1"/>
</dbReference>